<dbReference type="RefSeq" id="WP_232012041.1">
    <property type="nucleotide sequence ID" value="NZ_CBCRWE010000026.1"/>
</dbReference>
<dbReference type="Pfam" id="PF13692">
    <property type="entry name" value="Glyco_trans_1_4"/>
    <property type="match status" value="1"/>
</dbReference>
<dbReference type="AlphaFoldDB" id="A0A3S4SV60"/>
<keyword evidence="2" id="KW-1185">Reference proteome</keyword>
<organism evidence="1 2">
    <name type="scientific">Actinomyces slackii</name>
    <dbReference type="NCBI Taxonomy" id="52774"/>
    <lineage>
        <taxon>Bacteria</taxon>
        <taxon>Bacillati</taxon>
        <taxon>Actinomycetota</taxon>
        <taxon>Actinomycetes</taxon>
        <taxon>Actinomycetales</taxon>
        <taxon>Actinomycetaceae</taxon>
        <taxon>Actinomyces</taxon>
    </lineage>
</organism>
<dbReference type="KEGG" id="asla:NCTC11923_02562"/>
<protein>
    <submittedName>
        <fullName evidence="1">Uncharacterized protein conserved in bacteria</fullName>
    </submittedName>
</protein>
<dbReference type="PANTHER" id="PTHR12526">
    <property type="entry name" value="GLYCOSYLTRANSFERASE"/>
    <property type="match status" value="1"/>
</dbReference>
<dbReference type="EMBL" id="LR134363">
    <property type="protein sequence ID" value="VEG75884.1"/>
    <property type="molecule type" value="Genomic_DNA"/>
</dbReference>
<gene>
    <name evidence="1" type="ORF">NCTC11923_02562</name>
</gene>
<proteinExistence type="predicted"/>
<sequence>MSPSTSGSQSPGAPAPGWRLGPAARRPWMVFHAPYPLDPDPTSASRLRPLRMRAAFSEIGYEVFDLSGTVPQRRRAFAALRARLDDGQRPAFHYMENSTQPNALATSLRSGVAPHLEQAILAHLRRAGVPLGVFYRDAYWRTPMGRSTGLRGLILPLLQRADLRGYRRKQVHFFLPSQRMAGLVGLDETDFFSALPPAGDEGRILPLPQAEQGLRLLYVGGLGAHYDLTEFLTALPAAPSAHLDLVTRAEQWQGALAAQPALAELGLGVHHLSSSELAPLYAQAHVGVLAVKPSEYRDIAVPVKLFEYLSYGRPVIATRGTEAGRIIEANGAGWVVDHNRQAFIDLLRHLEQEPGEVRDRAEAARAAAAAHTWAARARQAALVLAPQSLALVKGGTPIT</sequence>
<dbReference type="Gene3D" id="3.40.50.2000">
    <property type="entry name" value="Glycogen Phosphorylase B"/>
    <property type="match status" value="1"/>
</dbReference>
<evidence type="ECO:0000313" key="2">
    <source>
        <dbReference type="Proteomes" id="UP000276899"/>
    </source>
</evidence>
<name>A0A3S4SV60_9ACTO</name>
<accession>A0A3S4SV60</accession>
<dbReference type="Proteomes" id="UP000276899">
    <property type="component" value="Chromosome"/>
</dbReference>
<dbReference type="PANTHER" id="PTHR12526:SF630">
    <property type="entry name" value="GLYCOSYLTRANSFERASE"/>
    <property type="match status" value="1"/>
</dbReference>
<dbReference type="SUPFAM" id="SSF53756">
    <property type="entry name" value="UDP-Glycosyltransferase/glycogen phosphorylase"/>
    <property type="match status" value="1"/>
</dbReference>
<reference evidence="1 2" key="1">
    <citation type="submission" date="2018-12" db="EMBL/GenBank/DDBJ databases">
        <authorList>
            <consortium name="Pathogen Informatics"/>
        </authorList>
    </citation>
    <scope>NUCLEOTIDE SEQUENCE [LARGE SCALE GENOMIC DNA]</scope>
    <source>
        <strain evidence="1 2">NCTC11923</strain>
    </source>
</reference>
<evidence type="ECO:0000313" key="1">
    <source>
        <dbReference type="EMBL" id="VEG75884.1"/>
    </source>
</evidence>
<dbReference type="STRING" id="1278298.GCA_000428685_00898"/>